<dbReference type="Proteomes" id="UP000769528">
    <property type="component" value="Unassembled WGS sequence"/>
</dbReference>
<feature type="domain" description="BTB" evidence="2">
    <location>
        <begin position="56"/>
        <end position="127"/>
    </location>
</feature>
<dbReference type="InterPro" id="IPR011333">
    <property type="entry name" value="SKP1/BTB/POZ_sf"/>
</dbReference>
<feature type="compositionally biased region" description="Polar residues" evidence="1">
    <location>
        <begin position="460"/>
        <end position="476"/>
    </location>
</feature>
<gene>
    <name evidence="3" type="ORF">WICMUC_001873</name>
</gene>
<keyword evidence="4" id="KW-1185">Reference proteome</keyword>
<evidence type="ECO:0000259" key="2">
    <source>
        <dbReference type="PROSITE" id="PS50097"/>
    </source>
</evidence>
<protein>
    <recommendedName>
        <fullName evidence="2">BTB domain-containing protein</fullName>
    </recommendedName>
</protein>
<dbReference type="EMBL" id="JAEUBF010000550">
    <property type="protein sequence ID" value="KAH3677118.1"/>
    <property type="molecule type" value="Genomic_DNA"/>
</dbReference>
<dbReference type="SUPFAM" id="SSF54695">
    <property type="entry name" value="POZ domain"/>
    <property type="match status" value="1"/>
</dbReference>
<reference evidence="3" key="1">
    <citation type="journal article" date="2021" name="Open Biol.">
        <title>Shared evolutionary footprints suggest mitochondrial oxidative damage underlies multiple complex I losses in fungi.</title>
        <authorList>
            <person name="Schikora-Tamarit M.A."/>
            <person name="Marcet-Houben M."/>
            <person name="Nosek J."/>
            <person name="Gabaldon T."/>
        </authorList>
    </citation>
    <scope>NUCLEOTIDE SEQUENCE</scope>
    <source>
        <strain evidence="3">CBS6341</strain>
    </source>
</reference>
<evidence type="ECO:0000313" key="3">
    <source>
        <dbReference type="EMBL" id="KAH3677118.1"/>
    </source>
</evidence>
<dbReference type="PANTHER" id="PTHR47369:SF1">
    <property type="entry name" value="BTB_POZ DOMAIN-CONTAINING PROTEIN"/>
    <property type="match status" value="1"/>
</dbReference>
<dbReference type="SMART" id="SM00225">
    <property type="entry name" value="BTB"/>
    <property type="match status" value="1"/>
</dbReference>
<dbReference type="Gene3D" id="3.30.710.10">
    <property type="entry name" value="Potassium Channel Kv1.1, Chain A"/>
    <property type="match status" value="1"/>
</dbReference>
<accession>A0A9P8TEZ4</accession>
<dbReference type="PANTHER" id="PTHR47369">
    <property type="entry name" value="BTB/POZ DOMAIN-CONTAINING PROTEIN"/>
    <property type="match status" value="1"/>
</dbReference>
<dbReference type="AlphaFoldDB" id="A0A9P8TEZ4"/>
<sequence>MDTTSISYHGNGKSSMIDNSSHVAPQEDPKCPFGCCDTTSLNDFIWRKGFFEGTCSDITIKAFDEEYKLHKLILFRSGYFRRLFEGMWGEIADSTHELKFDHDPDISKDAFEMAMARLYGGPYPTEKNNHILSMIAIGQYLDIPDIVCTCTNIVINSLNMENIGRFSKFAANRNYGKASERILENTRGYLCSDGWQSGIEKWDGIPCSVIASVVGMDSFFVPNEWERILFCIKLIERRQKDIIVGESETNDEDDDDIDLIIESLNTKVHYCHLKPEQLQKLEKRIYKNNEPLIDPSVLRDALWLSIKLHEKVATIDKRSCHLGITTTSETPANNIDTWFVPTKDGTLYGTPEYLSKIISEHHNINEDQPNGKSTEIGYHVSTIPPFRFSVAFSNVSDLEPEKRVYAKTLSYAGSYWNLYIQKIKHKKGYQIGVYVHRASSIQPSKNGIINRDIFERSTNDDSSSNINGLNGDTFNISSQSSKSDISGYPRLNYAGESRPKKVRKERFPELNASHITKSGNRDLSFEIQKAEEEINTKLRLDEYIETSDDDKEFEDSEEKQSFLAYEDSRLKTSLYYVLYTPSRKSKNALTCFISTPDLFNKSQSWGWKSNSMCSFNANGTLASGQDEILKFMIVLGST</sequence>
<proteinExistence type="predicted"/>
<dbReference type="PROSITE" id="PS50097">
    <property type="entry name" value="BTB"/>
    <property type="match status" value="1"/>
</dbReference>
<dbReference type="OrthoDB" id="6359943at2759"/>
<dbReference type="InterPro" id="IPR000210">
    <property type="entry name" value="BTB/POZ_dom"/>
</dbReference>
<organism evidence="3 4">
    <name type="scientific">Wickerhamomyces mucosus</name>
    <dbReference type="NCBI Taxonomy" id="1378264"/>
    <lineage>
        <taxon>Eukaryota</taxon>
        <taxon>Fungi</taxon>
        <taxon>Dikarya</taxon>
        <taxon>Ascomycota</taxon>
        <taxon>Saccharomycotina</taxon>
        <taxon>Saccharomycetes</taxon>
        <taxon>Phaffomycetales</taxon>
        <taxon>Wickerhamomycetaceae</taxon>
        <taxon>Wickerhamomyces</taxon>
    </lineage>
</organism>
<reference evidence="3" key="2">
    <citation type="submission" date="2021-01" db="EMBL/GenBank/DDBJ databases">
        <authorList>
            <person name="Schikora-Tamarit M.A."/>
        </authorList>
    </citation>
    <scope>NUCLEOTIDE SEQUENCE</scope>
    <source>
        <strain evidence="3">CBS6341</strain>
    </source>
</reference>
<feature type="region of interest" description="Disordered" evidence="1">
    <location>
        <begin position="457"/>
        <end position="499"/>
    </location>
</feature>
<evidence type="ECO:0000313" key="4">
    <source>
        <dbReference type="Proteomes" id="UP000769528"/>
    </source>
</evidence>
<feature type="region of interest" description="Disordered" evidence="1">
    <location>
        <begin position="1"/>
        <end position="23"/>
    </location>
</feature>
<dbReference type="Pfam" id="PF00651">
    <property type="entry name" value="BTB"/>
    <property type="match status" value="1"/>
</dbReference>
<comment type="caution">
    <text evidence="3">The sequence shown here is derived from an EMBL/GenBank/DDBJ whole genome shotgun (WGS) entry which is preliminary data.</text>
</comment>
<evidence type="ECO:0000256" key="1">
    <source>
        <dbReference type="SAM" id="MobiDB-lite"/>
    </source>
</evidence>
<name>A0A9P8TEZ4_9ASCO</name>
<feature type="compositionally biased region" description="Low complexity" evidence="1">
    <location>
        <begin position="477"/>
        <end position="486"/>
    </location>
</feature>